<comment type="caution">
    <text evidence="1">The sequence shown here is derived from an EMBL/GenBank/DDBJ whole genome shotgun (WGS) entry which is preliminary data.</text>
</comment>
<gene>
    <name evidence="1" type="ORF">NPIL_362121</name>
</gene>
<dbReference type="Proteomes" id="UP000887013">
    <property type="component" value="Unassembled WGS sequence"/>
</dbReference>
<evidence type="ECO:0000313" key="2">
    <source>
        <dbReference type="Proteomes" id="UP000887013"/>
    </source>
</evidence>
<evidence type="ECO:0000313" key="1">
    <source>
        <dbReference type="EMBL" id="GFS83637.1"/>
    </source>
</evidence>
<dbReference type="OrthoDB" id="6473303at2759"/>
<reference evidence="1" key="1">
    <citation type="submission" date="2020-08" db="EMBL/GenBank/DDBJ databases">
        <title>Multicomponent nature underlies the extraordinary mechanical properties of spider dragline silk.</title>
        <authorList>
            <person name="Kono N."/>
            <person name="Nakamura H."/>
            <person name="Mori M."/>
            <person name="Yoshida Y."/>
            <person name="Ohtoshi R."/>
            <person name="Malay A.D."/>
            <person name="Moran D.A.P."/>
            <person name="Tomita M."/>
            <person name="Numata K."/>
            <person name="Arakawa K."/>
        </authorList>
    </citation>
    <scope>NUCLEOTIDE SEQUENCE</scope>
</reference>
<protein>
    <submittedName>
        <fullName evidence="1">Uncharacterized protein</fullName>
    </submittedName>
</protein>
<name>A0A8X6T9A8_NEPPI</name>
<dbReference type="AlphaFoldDB" id="A0A8X6T9A8"/>
<proteinExistence type="predicted"/>
<sequence>MRVLHLAERCNPWDQYPVVPLTIPQAYHGIFYGCSIIELFDKFHAKSNSFKKLLTLFWINIMPGITMKISSAKLLDDETFNLLMTRIKETLHIVPYMEDVSKIPIFTDILPEIAGLIYLSSENENLLEQSNKCVTEICSLVFNVKTKPYDAFLTNDTSTNETEKLITPNWAVKEFIQRMHSLVQNQDYIFGSISSSIACASLMKRIMLHIFEGKRSDLEPLKILGLFCAMSGLDIPLLITTSSCCNNMFKDNEKSSLNIL</sequence>
<accession>A0A8X6T9A8</accession>
<dbReference type="PROSITE" id="PS51257">
    <property type="entry name" value="PROKAR_LIPOPROTEIN"/>
    <property type="match status" value="1"/>
</dbReference>
<organism evidence="1 2">
    <name type="scientific">Nephila pilipes</name>
    <name type="common">Giant wood spider</name>
    <name type="synonym">Nephila maculata</name>
    <dbReference type="NCBI Taxonomy" id="299642"/>
    <lineage>
        <taxon>Eukaryota</taxon>
        <taxon>Metazoa</taxon>
        <taxon>Ecdysozoa</taxon>
        <taxon>Arthropoda</taxon>
        <taxon>Chelicerata</taxon>
        <taxon>Arachnida</taxon>
        <taxon>Araneae</taxon>
        <taxon>Araneomorphae</taxon>
        <taxon>Entelegynae</taxon>
        <taxon>Araneoidea</taxon>
        <taxon>Nephilidae</taxon>
        <taxon>Nephila</taxon>
    </lineage>
</organism>
<keyword evidence="2" id="KW-1185">Reference proteome</keyword>
<dbReference type="EMBL" id="BMAW01003446">
    <property type="protein sequence ID" value="GFS83637.1"/>
    <property type="molecule type" value="Genomic_DNA"/>
</dbReference>